<sequence>MKTSAHGATRKLTVHNQLQYCSPKAIPHISDVKSHPESREYADDSTDYKC</sequence>
<gene>
    <name evidence="2" type="ORF">JYU34_003825</name>
</gene>
<protein>
    <submittedName>
        <fullName evidence="2">Uncharacterized protein</fullName>
    </submittedName>
</protein>
<feature type="compositionally biased region" description="Basic and acidic residues" evidence="1">
    <location>
        <begin position="30"/>
        <end position="50"/>
    </location>
</feature>
<dbReference type="Proteomes" id="UP000823941">
    <property type="component" value="Chromosome 5"/>
</dbReference>
<dbReference type="EMBL" id="JAHIBW010000005">
    <property type="protein sequence ID" value="KAG7310974.1"/>
    <property type="molecule type" value="Genomic_DNA"/>
</dbReference>
<accession>A0ABQ7R105</accession>
<proteinExistence type="predicted"/>
<name>A0ABQ7R105_PLUXY</name>
<evidence type="ECO:0000313" key="2">
    <source>
        <dbReference type="EMBL" id="KAG7310974.1"/>
    </source>
</evidence>
<comment type="caution">
    <text evidence="2">The sequence shown here is derived from an EMBL/GenBank/DDBJ whole genome shotgun (WGS) entry which is preliminary data.</text>
</comment>
<organism evidence="2 3">
    <name type="scientific">Plutella xylostella</name>
    <name type="common">Diamondback moth</name>
    <name type="synonym">Plutella maculipennis</name>
    <dbReference type="NCBI Taxonomy" id="51655"/>
    <lineage>
        <taxon>Eukaryota</taxon>
        <taxon>Metazoa</taxon>
        <taxon>Ecdysozoa</taxon>
        <taxon>Arthropoda</taxon>
        <taxon>Hexapoda</taxon>
        <taxon>Insecta</taxon>
        <taxon>Pterygota</taxon>
        <taxon>Neoptera</taxon>
        <taxon>Endopterygota</taxon>
        <taxon>Lepidoptera</taxon>
        <taxon>Glossata</taxon>
        <taxon>Ditrysia</taxon>
        <taxon>Yponomeutoidea</taxon>
        <taxon>Plutellidae</taxon>
        <taxon>Plutella</taxon>
    </lineage>
</organism>
<evidence type="ECO:0000313" key="3">
    <source>
        <dbReference type="Proteomes" id="UP000823941"/>
    </source>
</evidence>
<feature type="region of interest" description="Disordered" evidence="1">
    <location>
        <begin position="28"/>
        <end position="50"/>
    </location>
</feature>
<keyword evidence="3" id="KW-1185">Reference proteome</keyword>
<evidence type="ECO:0000256" key="1">
    <source>
        <dbReference type="SAM" id="MobiDB-lite"/>
    </source>
</evidence>
<reference evidence="2 3" key="1">
    <citation type="submission" date="2021-06" db="EMBL/GenBank/DDBJ databases">
        <title>A haploid diamondback moth (Plutella xylostella L.) genome assembly resolves 31 chromosomes and identifies a diamide resistance mutation.</title>
        <authorList>
            <person name="Ward C.M."/>
            <person name="Perry K.D."/>
            <person name="Baker G."/>
            <person name="Powis K."/>
            <person name="Heckel D.G."/>
            <person name="Baxter S.W."/>
        </authorList>
    </citation>
    <scope>NUCLEOTIDE SEQUENCE [LARGE SCALE GENOMIC DNA]</scope>
    <source>
        <strain evidence="2 3">LV</strain>
        <tissue evidence="2">Single pupa</tissue>
    </source>
</reference>